<comment type="caution">
    <text evidence="4">The sequence shown here is derived from an EMBL/GenBank/DDBJ whole genome shotgun (WGS) entry which is preliminary data.</text>
</comment>
<evidence type="ECO:0000256" key="1">
    <source>
        <dbReference type="ARBA" id="ARBA00022603"/>
    </source>
</evidence>
<dbReference type="SUPFAM" id="SSF53335">
    <property type="entry name" value="S-adenosyl-L-methionine-dependent methyltransferases"/>
    <property type="match status" value="1"/>
</dbReference>
<feature type="domain" description="Methyltransferase" evidence="3">
    <location>
        <begin position="51"/>
        <end position="147"/>
    </location>
</feature>
<dbReference type="CDD" id="cd02440">
    <property type="entry name" value="AdoMet_MTases"/>
    <property type="match status" value="1"/>
</dbReference>
<keyword evidence="1" id="KW-0489">Methyltransferase</keyword>
<gene>
    <name evidence="4" type="ORF">GCM10010470_22900</name>
</gene>
<proteinExistence type="predicted"/>
<dbReference type="EMBL" id="BAAAUX010000011">
    <property type="protein sequence ID" value="GAA2787837.1"/>
    <property type="molecule type" value="Genomic_DNA"/>
</dbReference>
<dbReference type="PANTHER" id="PTHR43861:SF1">
    <property type="entry name" value="TRANS-ACONITATE 2-METHYLTRANSFERASE"/>
    <property type="match status" value="1"/>
</dbReference>
<organism evidence="4 5">
    <name type="scientific">Saccharopolyspora taberi</name>
    <dbReference type="NCBI Taxonomy" id="60895"/>
    <lineage>
        <taxon>Bacteria</taxon>
        <taxon>Bacillati</taxon>
        <taxon>Actinomycetota</taxon>
        <taxon>Actinomycetes</taxon>
        <taxon>Pseudonocardiales</taxon>
        <taxon>Pseudonocardiaceae</taxon>
        <taxon>Saccharopolyspora</taxon>
    </lineage>
</organism>
<name>A0ABN3VAY1_9PSEU</name>
<keyword evidence="2" id="KW-0808">Transferase</keyword>
<protein>
    <recommendedName>
        <fullName evidence="3">Methyltransferase domain-containing protein</fullName>
    </recommendedName>
</protein>
<dbReference type="InterPro" id="IPR029063">
    <property type="entry name" value="SAM-dependent_MTases_sf"/>
</dbReference>
<accession>A0ABN3VAY1</accession>
<reference evidence="4 5" key="1">
    <citation type="journal article" date="2019" name="Int. J. Syst. Evol. Microbiol.">
        <title>The Global Catalogue of Microorganisms (GCM) 10K type strain sequencing project: providing services to taxonomists for standard genome sequencing and annotation.</title>
        <authorList>
            <consortium name="The Broad Institute Genomics Platform"/>
            <consortium name="The Broad Institute Genome Sequencing Center for Infectious Disease"/>
            <person name="Wu L."/>
            <person name="Ma J."/>
        </authorList>
    </citation>
    <scope>NUCLEOTIDE SEQUENCE [LARGE SCALE GENOMIC DNA]</scope>
    <source>
        <strain evidence="4 5">JCM 9383</strain>
    </source>
</reference>
<evidence type="ECO:0000259" key="3">
    <source>
        <dbReference type="Pfam" id="PF13649"/>
    </source>
</evidence>
<dbReference type="Proteomes" id="UP001500979">
    <property type="component" value="Unassembled WGS sequence"/>
</dbReference>
<dbReference type="InterPro" id="IPR041698">
    <property type="entry name" value="Methyltransf_25"/>
</dbReference>
<evidence type="ECO:0000313" key="5">
    <source>
        <dbReference type="Proteomes" id="UP001500979"/>
    </source>
</evidence>
<keyword evidence="5" id="KW-1185">Reference proteome</keyword>
<evidence type="ECO:0000256" key="2">
    <source>
        <dbReference type="ARBA" id="ARBA00022679"/>
    </source>
</evidence>
<dbReference type="Pfam" id="PF13649">
    <property type="entry name" value="Methyltransf_25"/>
    <property type="match status" value="1"/>
</dbReference>
<evidence type="ECO:0000313" key="4">
    <source>
        <dbReference type="EMBL" id="GAA2787837.1"/>
    </source>
</evidence>
<dbReference type="Gene3D" id="3.40.50.150">
    <property type="entry name" value="Vaccinia Virus protein VP39"/>
    <property type="match status" value="1"/>
</dbReference>
<dbReference type="PANTHER" id="PTHR43861">
    <property type="entry name" value="TRANS-ACONITATE 2-METHYLTRANSFERASE-RELATED"/>
    <property type="match status" value="1"/>
</dbReference>
<sequence>MGPAGAEDARRDIARLFDRTAETYDALGIEFFAAFARDLLAQVAPVPGERVLDVGCGRGAVLFQAAELVGDSGSVLGIDLSSEMVERTARDIEDRGLINASATLMDAQEPELAGESFDVVVASFVVFFLPDPVAGLRSWHGLLKPGGRAGVSTFGADDPRWAGVREVFRPFVPPAMAWTWAARAGLFASVASFDRAVESAGFTGVSSVERSYPVTFADPAEWIAWSWSHGQRMFWELVPEDRLAAVHEAVLAELEPLREPDGSLVMTQTVRYTIAHRA</sequence>